<dbReference type="AlphaFoldDB" id="A0A6A2WDH3"/>
<evidence type="ECO:0000313" key="2">
    <source>
        <dbReference type="EMBL" id="KAE8656383.1"/>
    </source>
</evidence>
<feature type="compositionally biased region" description="Polar residues" evidence="1">
    <location>
        <begin position="1"/>
        <end position="20"/>
    </location>
</feature>
<dbReference type="Proteomes" id="UP000436088">
    <property type="component" value="Unassembled WGS sequence"/>
</dbReference>
<feature type="region of interest" description="Disordered" evidence="1">
    <location>
        <begin position="1"/>
        <end position="24"/>
    </location>
</feature>
<evidence type="ECO:0000313" key="3">
    <source>
        <dbReference type="Proteomes" id="UP000436088"/>
    </source>
</evidence>
<organism evidence="2 3">
    <name type="scientific">Hibiscus syriacus</name>
    <name type="common">Rose of Sharon</name>
    <dbReference type="NCBI Taxonomy" id="106335"/>
    <lineage>
        <taxon>Eukaryota</taxon>
        <taxon>Viridiplantae</taxon>
        <taxon>Streptophyta</taxon>
        <taxon>Embryophyta</taxon>
        <taxon>Tracheophyta</taxon>
        <taxon>Spermatophyta</taxon>
        <taxon>Magnoliopsida</taxon>
        <taxon>eudicotyledons</taxon>
        <taxon>Gunneridae</taxon>
        <taxon>Pentapetalae</taxon>
        <taxon>rosids</taxon>
        <taxon>malvids</taxon>
        <taxon>Malvales</taxon>
        <taxon>Malvaceae</taxon>
        <taxon>Malvoideae</taxon>
        <taxon>Hibiscus</taxon>
    </lineage>
</organism>
<dbReference type="EMBL" id="VEPZ02001767">
    <property type="protein sequence ID" value="KAE8656383.1"/>
    <property type="molecule type" value="Genomic_DNA"/>
</dbReference>
<protein>
    <submittedName>
        <fullName evidence="2">Uncharacterized protein</fullName>
    </submittedName>
</protein>
<feature type="region of interest" description="Disordered" evidence="1">
    <location>
        <begin position="38"/>
        <end position="70"/>
    </location>
</feature>
<gene>
    <name evidence="2" type="ORF">F3Y22_tig00117002pilonHSYRG00091</name>
</gene>
<feature type="compositionally biased region" description="Basic residues" evidence="1">
    <location>
        <begin position="56"/>
        <end position="68"/>
    </location>
</feature>
<evidence type="ECO:0000256" key="1">
    <source>
        <dbReference type="SAM" id="MobiDB-lite"/>
    </source>
</evidence>
<name>A0A6A2WDH3_HIBSY</name>
<sequence length="162" mass="18411">MSDQMSLISTSFTGPGSFSPDSVLHSPKLHKIISGKEVTEEDLQDNGSRVQEHGKKGVARKISRTRKRVREDNKDSRLVEIIPGLQRLGKKVDGDEEIKEGGDDDRAEVSRLYLSEAWEAAETRRGRKENPLMNWRVPDVDNEIDMKDSLRWWAHTVASTVR</sequence>
<proteinExistence type="predicted"/>
<keyword evidence="3" id="KW-1185">Reference proteome</keyword>
<reference evidence="2" key="1">
    <citation type="submission" date="2019-09" db="EMBL/GenBank/DDBJ databases">
        <title>Draft genome information of white flower Hibiscus syriacus.</title>
        <authorList>
            <person name="Kim Y.-M."/>
        </authorList>
    </citation>
    <scope>NUCLEOTIDE SEQUENCE [LARGE SCALE GENOMIC DNA]</scope>
    <source>
        <strain evidence="2">YM2019G1</strain>
    </source>
</reference>
<comment type="caution">
    <text evidence="2">The sequence shown here is derived from an EMBL/GenBank/DDBJ whole genome shotgun (WGS) entry which is preliminary data.</text>
</comment>
<dbReference type="PANTHER" id="PTHR33785">
    <property type="entry name" value="OS06G0550800 PROTEIN"/>
    <property type="match status" value="1"/>
</dbReference>
<accession>A0A6A2WDH3</accession>
<dbReference type="PANTHER" id="PTHR33785:SF12">
    <property type="entry name" value="DUF1685 FAMILY PROTEIN"/>
    <property type="match status" value="1"/>
</dbReference>